<protein>
    <recommendedName>
        <fullName evidence="3">STAS domain-containing protein</fullName>
    </recommendedName>
</protein>
<evidence type="ECO:0000313" key="2">
    <source>
        <dbReference type="Proteomes" id="UP001244341"/>
    </source>
</evidence>
<sequence>MKGILVIAATASSITGRGRPNRRAARHWDIIHQIPAGSFTTCNTLQDAAPQRCDRCPVGPGIVLAMLSAVLADLSGTLHVGGSALPGAAAALARLRQHPSLEVRFVTNTTKDTTSNLVRLLQAMDFDIQQHEVFSSLRAAKKLIQDQQLRALLLLHPDALPEFGGIDCCQPNAVVMGLAQQAFSYDSMNAAWAAGIGPGPYAAALEFATGRTAQVVGKPQPSFFQLALDDLQVPPEAAVMVGDDVCDDVGGAMACGMAGLLVQTGKYLPGDERSKGVQPTATVKDSAAAVDWILQKVGTSAD</sequence>
<dbReference type="PANTHER" id="PTHR19288:SF46">
    <property type="entry name" value="HALOACID DEHALOGENASE-LIKE HYDROLASE DOMAIN-CONTAINING PROTEIN 2"/>
    <property type="match status" value="1"/>
</dbReference>
<dbReference type="InterPro" id="IPR023214">
    <property type="entry name" value="HAD_sf"/>
</dbReference>
<evidence type="ECO:0000313" key="1">
    <source>
        <dbReference type="EMBL" id="WIA19499.1"/>
    </source>
</evidence>
<dbReference type="SUPFAM" id="SSF56784">
    <property type="entry name" value="HAD-like"/>
    <property type="match status" value="1"/>
</dbReference>
<dbReference type="InterPro" id="IPR036412">
    <property type="entry name" value="HAD-like_sf"/>
</dbReference>
<keyword evidence="2" id="KW-1185">Reference proteome</keyword>
<evidence type="ECO:0008006" key="3">
    <source>
        <dbReference type="Google" id="ProtNLM"/>
    </source>
</evidence>
<dbReference type="Proteomes" id="UP001244341">
    <property type="component" value="Chromosome 10b"/>
</dbReference>
<dbReference type="PANTHER" id="PTHR19288">
    <property type="entry name" value="4-NITROPHENYLPHOSPHATASE-RELATED"/>
    <property type="match status" value="1"/>
</dbReference>
<accession>A0ABY8UDQ3</accession>
<dbReference type="EMBL" id="CP126217">
    <property type="protein sequence ID" value="WIA19499.1"/>
    <property type="molecule type" value="Genomic_DNA"/>
</dbReference>
<reference evidence="1 2" key="1">
    <citation type="submission" date="2023-05" db="EMBL/GenBank/DDBJ databases">
        <title>A 100% complete, gapless, phased diploid assembly of the Scenedesmus obliquus UTEX 3031 genome.</title>
        <authorList>
            <person name="Biondi T.C."/>
            <person name="Hanschen E.R."/>
            <person name="Kwon T."/>
            <person name="Eng W."/>
            <person name="Kruse C.P.S."/>
            <person name="Koehler S.I."/>
            <person name="Kunde Y."/>
            <person name="Gleasner C.D."/>
            <person name="You Mak K.T."/>
            <person name="Polle J."/>
            <person name="Hovde B.T."/>
            <person name="Starkenburg S.R."/>
        </authorList>
    </citation>
    <scope>NUCLEOTIDE SEQUENCE [LARGE SCALE GENOMIC DNA]</scope>
    <source>
        <strain evidence="1 2">DOE0152z</strain>
    </source>
</reference>
<organism evidence="1 2">
    <name type="scientific">Tetradesmus obliquus</name>
    <name type="common">Green alga</name>
    <name type="synonym">Acutodesmus obliquus</name>
    <dbReference type="NCBI Taxonomy" id="3088"/>
    <lineage>
        <taxon>Eukaryota</taxon>
        <taxon>Viridiplantae</taxon>
        <taxon>Chlorophyta</taxon>
        <taxon>core chlorophytes</taxon>
        <taxon>Chlorophyceae</taxon>
        <taxon>CS clade</taxon>
        <taxon>Sphaeropleales</taxon>
        <taxon>Scenedesmaceae</taxon>
        <taxon>Tetradesmus</taxon>
    </lineage>
</organism>
<dbReference type="Pfam" id="PF13344">
    <property type="entry name" value="Hydrolase_6"/>
    <property type="match status" value="1"/>
</dbReference>
<dbReference type="Gene3D" id="3.40.50.1000">
    <property type="entry name" value="HAD superfamily/HAD-like"/>
    <property type="match status" value="2"/>
</dbReference>
<proteinExistence type="predicted"/>
<dbReference type="Pfam" id="PF13242">
    <property type="entry name" value="Hydrolase_like"/>
    <property type="match status" value="1"/>
</dbReference>
<dbReference type="InterPro" id="IPR006357">
    <property type="entry name" value="HAD-SF_hydro_IIA"/>
</dbReference>
<name>A0ABY8UDQ3_TETOB</name>
<gene>
    <name evidence="1" type="ORF">OEZ85_004110</name>
</gene>